<dbReference type="Proteomes" id="UP000595001">
    <property type="component" value="Chromosome"/>
</dbReference>
<proteinExistence type="predicted"/>
<dbReference type="KEGG" id="hlt:I7X12_07600"/>
<dbReference type="Gene3D" id="2.130.10.130">
    <property type="entry name" value="Integrin alpha, N-terminal"/>
    <property type="match status" value="4"/>
</dbReference>
<keyword evidence="4" id="KW-1185">Reference proteome</keyword>
<dbReference type="PANTHER" id="PTHR36220:SF1">
    <property type="entry name" value="GAMMA TUBULIN COMPLEX COMPONENT C-TERMINAL DOMAIN-CONTAINING PROTEIN"/>
    <property type="match status" value="1"/>
</dbReference>
<accession>A0A7T3G1A1</accession>
<gene>
    <name evidence="3" type="ORF">I7X12_07600</name>
</gene>
<protein>
    <submittedName>
        <fullName evidence="3">FG-GAP repeat protein</fullName>
    </submittedName>
</protein>
<evidence type="ECO:0000313" key="3">
    <source>
        <dbReference type="EMBL" id="QPV64466.1"/>
    </source>
</evidence>
<feature type="region of interest" description="Disordered" evidence="2">
    <location>
        <begin position="419"/>
        <end position="445"/>
    </location>
</feature>
<feature type="region of interest" description="Disordered" evidence="2">
    <location>
        <begin position="18"/>
        <end position="50"/>
    </location>
</feature>
<evidence type="ECO:0000256" key="1">
    <source>
        <dbReference type="ARBA" id="ARBA00022729"/>
    </source>
</evidence>
<reference evidence="3 4" key="1">
    <citation type="submission" date="2020-12" db="EMBL/GenBank/DDBJ databases">
        <title>Halosimplex halophilum sp. nov. and Halosimplex salinum sp. nov., two new members of the genus Halosimplex.</title>
        <authorList>
            <person name="Cui H.L."/>
        </authorList>
    </citation>
    <scope>NUCLEOTIDE SEQUENCE [LARGE SCALE GENOMIC DNA]</scope>
    <source>
        <strain evidence="3 4">YGH94</strain>
    </source>
</reference>
<dbReference type="EMBL" id="CP065856">
    <property type="protein sequence ID" value="QPV64466.1"/>
    <property type="molecule type" value="Genomic_DNA"/>
</dbReference>
<evidence type="ECO:0000256" key="2">
    <source>
        <dbReference type="SAM" id="MobiDB-lite"/>
    </source>
</evidence>
<dbReference type="InterPro" id="IPR013517">
    <property type="entry name" value="FG-GAP"/>
</dbReference>
<dbReference type="AlphaFoldDB" id="A0A7T3G1A1"/>
<dbReference type="PROSITE" id="PS51318">
    <property type="entry name" value="TAT"/>
    <property type="match status" value="1"/>
</dbReference>
<keyword evidence="1" id="KW-0732">Signal</keyword>
<organism evidence="3 4">
    <name type="scientific">Halosimplex litoreum</name>
    <dbReference type="NCBI Taxonomy" id="1198301"/>
    <lineage>
        <taxon>Archaea</taxon>
        <taxon>Methanobacteriati</taxon>
        <taxon>Methanobacteriota</taxon>
        <taxon>Stenosarchaea group</taxon>
        <taxon>Halobacteria</taxon>
        <taxon>Halobacteriales</taxon>
        <taxon>Haloarculaceae</taxon>
        <taxon>Halosimplex</taxon>
    </lineage>
</organism>
<dbReference type="InterPro" id="IPR006311">
    <property type="entry name" value="TAT_signal"/>
</dbReference>
<dbReference type="SUPFAM" id="SSF50965">
    <property type="entry name" value="Galactose oxidase, central domain"/>
    <property type="match status" value="1"/>
</dbReference>
<dbReference type="PROSITE" id="PS51257">
    <property type="entry name" value="PROKAR_LIPOPROTEIN"/>
    <property type="match status" value="1"/>
</dbReference>
<dbReference type="OrthoDB" id="242361at2157"/>
<dbReference type="PANTHER" id="PTHR36220">
    <property type="entry name" value="UNNAMED PRODUCT"/>
    <property type="match status" value="1"/>
</dbReference>
<name>A0A7T3G1A1_9EURY</name>
<evidence type="ECO:0000313" key="4">
    <source>
        <dbReference type="Proteomes" id="UP000595001"/>
    </source>
</evidence>
<dbReference type="InterPro" id="IPR028994">
    <property type="entry name" value="Integrin_alpha_N"/>
</dbReference>
<dbReference type="Pfam" id="PF14312">
    <property type="entry name" value="FG-GAP_2"/>
    <property type="match status" value="5"/>
</dbReference>
<dbReference type="GeneID" id="60588347"/>
<sequence length="445" mass="44820">MDRSRRALLSALASTGVAGLAGCPGLTGADTPEPDGDTPAPSGDDRSTFRRVTSDATLAGPGDEGDGFGEAVALSDRRGVVVAPAAAGVAEHSGTGTLFDRDGWSRSATVEPPVASAAVALSGGTALVGAPQAADESGRETGVAFVFERADGEWRHTATLTATESADSDEFGRSVALAGDTAVVGAPESSRRGDESGAAYVFERAEGEWRETATLAHGDPAPGDRFGDAVATDGETVAVGAADDDTGPGTPATPPATDALTEMVGSVTVFERADEEWSRRTRLTASDGREDDGLGYSVAVDDGVVLAGAVFRESYDELWTGGAYVFERGADGWTQVATLVASDGDDGDEFGASVALSGDRAVVGAPSDEDPYGDRAGSAYAFTRSDGEWAEVAKLVAADGTVGDAFGFSVALAGETALVGAPNSGGPNDDDDGGSASVFDLDGIE</sequence>
<dbReference type="RefSeq" id="WP_198063235.1">
    <property type="nucleotide sequence ID" value="NZ_CP065856.1"/>
</dbReference>
<dbReference type="InterPro" id="IPR011043">
    <property type="entry name" value="Gal_Oxase/kelch_b-propeller"/>
</dbReference>